<feature type="domain" description="Arcadin 1" evidence="1">
    <location>
        <begin position="23"/>
        <end position="130"/>
    </location>
</feature>
<organism evidence="2 3">
    <name type="scientific">Thermofilum adornatum 1505</name>
    <dbReference type="NCBI Taxonomy" id="697581"/>
    <lineage>
        <taxon>Archaea</taxon>
        <taxon>Thermoproteota</taxon>
        <taxon>Thermoprotei</taxon>
        <taxon>Thermofilales</taxon>
        <taxon>Thermofilaceae</taxon>
        <taxon>Thermofilum</taxon>
    </lineage>
</organism>
<evidence type="ECO:0000313" key="2">
    <source>
        <dbReference type="EMBL" id="AJB42590.1"/>
    </source>
</evidence>
<accession>A0A3G1A6I7</accession>
<evidence type="ECO:0000259" key="1">
    <source>
        <dbReference type="Pfam" id="PF18653"/>
    </source>
</evidence>
<reference evidence="3" key="1">
    <citation type="book" date="2010" name="EXTREMOPHILES" publisher="0:0-0">
        <title>Complete genome sequences of ten hyperthermophilic archaea reveal their metabolic capabilities and possible ecological roles.</title>
        <editorList>
            <person name="?"/>
        </editorList>
        <authorList>
            <person name="Ravin N.V."/>
            <person name="Mardanov A.V."/>
            <person name="Bonch-Osmolovskaya E.A."/>
            <person name="Skryabin K.G."/>
        </authorList>
    </citation>
    <scope>NUCLEOTIDE SEQUENCE [LARGE SCALE GENOMIC DNA]</scope>
    <source>
        <strain evidence="3">1505</strain>
    </source>
</reference>
<dbReference type="InterPro" id="IPR040827">
    <property type="entry name" value="Arcadin_1"/>
</dbReference>
<dbReference type="KEGG" id="tcb:TCARB_1548"/>
<gene>
    <name evidence="2" type="ORF">TCARB_1548</name>
</gene>
<dbReference type="Proteomes" id="UP000266720">
    <property type="component" value="Chromosome"/>
</dbReference>
<protein>
    <recommendedName>
        <fullName evidence="1">Arcadin 1 domain-containing protein</fullName>
    </recommendedName>
</protein>
<evidence type="ECO:0000313" key="3">
    <source>
        <dbReference type="Proteomes" id="UP000266720"/>
    </source>
</evidence>
<dbReference type="AlphaFoldDB" id="A0A3G1A6I7"/>
<dbReference type="Pfam" id="PF18653">
    <property type="entry name" value="Arcadin_1"/>
    <property type="match status" value="1"/>
</dbReference>
<proteinExistence type="predicted"/>
<name>A0A3G1A6I7_9CREN</name>
<dbReference type="EMBL" id="CP007493">
    <property type="protein sequence ID" value="AJB42590.1"/>
    <property type="molecule type" value="Genomic_DNA"/>
</dbReference>
<sequence>MWVLEILKGGLGFTMDMSEAGISFRAKVTNISLVDTPFGEKLIRLELTEEREVPGPVVIQRDDSEIAREIAPIISQVMRMMPGLSGNVMKIPRVTVVLTEDEWESFAEKPSIGDFFTVEVSGKIIRLKRE</sequence>